<feature type="compositionally biased region" description="Polar residues" evidence="1">
    <location>
        <begin position="540"/>
        <end position="553"/>
    </location>
</feature>
<reference evidence="2" key="1">
    <citation type="journal article" date="2014" name="Genome Announc.">
        <title>Draft Genome Sequences of Three Alkaliphilic Bacillus Strains, Bacillus wakoensis JCM 9140T, Bacillus akibai JCM 9157T, and Bacillus hemicellulosilyticus JCM 9152T.</title>
        <authorList>
            <person name="Yuki M."/>
            <person name="Oshima K."/>
            <person name="Suda W."/>
            <person name="Oshida Y."/>
            <person name="Kitamura K."/>
            <person name="Iida T."/>
            <person name="Hattori M."/>
            <person name="Ohkuma M."/>
        </authorList>
    </citation>
    <scope>NUCLEOTIDE SEQUENCE [LARGE SCALE GENOMIC DNA]</scope>
    <source>
        <strain evidence="2">JCM 9140</strain>
    </source>
</reference>
<dbReference type="EMBL" id="BAUT01000004">
    <property type="protein sequence ID" value="GAE24812.1"/>
    <property type="molecule type" value="Genomic_DNA"/>
</dbReference>
<dbReference type="STRING" id="1236970.JCM9140_764"/>
<accession>W4PYK4</accession>
<evidence type="ECO:0000313" key="3">
    <source>
        <dbReference type="Proteomes" id="UP000018890"/>
    </source>
</evidence>
<feature type="compositionally biased region" description="Polar residues" evidence="1">
    <location>
        <begin position="291"/>
        <end position="304"/>
    </location>
</feature>
<dbReference type="Proteomes" id="UP000018890">
    <property type="component" value="Unassembled WGS sequence"/>
</dbReference>
<keyword evidence="3" id="KW-1185">Reference proteome</keyword>
<name>W4PYK4_9BACI</name>
<comment type="caution">
    <text evidence="2">The sequence shown here is derived from an EMBL/GenBank/DDBJ whole genome shotgun (WGS) entry which is preliminary data.</text>
</comment>
<protein>
    <submittedName>
        <fullName evidence="2">Uncharacterized protein</fullName>
    </submittedName>
</protein>
<dbReference type="AlphaFoldDB" id="W4PYK4"/>
<evidence type="ECO:0000256" key="1">
    <source>
        <dbReference type="SAM" id="MobiDB-lite"/>
    </source>
</evidence>
<feature type="region of interest" description="Disordered" evidence="1">
    <location>
        <begin position="288"/>
        <end position="318"/>
    </location>
</feature>
<feature type="region of interest" description="Disordered" evidence="1">
    <location>
        <begin position="535"/>
        <end position="567"/>
    </location>
</feature>
<evidence type="ECO:0000313" key="2">
    <source>
        <dbReference type="EMBL" id="GAE24812.1"/>
    </source>
</evidence>
<sequence length="1181" mass="134625">MQIQQPIHTLQQSERPIPIREGDVYKVTVKEQRGANEALLSLRGREMVATFDGAVPSGERTTIQVIYSEQDHIRVKVIHDEGKRGTSHARTGEQGQQQQQSVTQTLRQFGIQHPSSELRQAVAIVMDKGVPLSKEAVRDLHRFVNEGRVEQRLHTVEVLANKRIEVTSTHLRSIHETLHGRPVSGVLQDLAKELNRDFKLESAPRERFERPNSVTQHIREVRQDVQTARTVQQASEQIESRLIQSDRVSRDQAGQLDRIIQQARMDAGRGHERVGLERIAQGLERLERDVQSSQERGQTNQVREGNSARAVDSNQDVRNLIQRESLTRASERVQQLANQPQVDRQMSRVVEQLATEVRNIDRVGTDRVIQTLQHVEREAANPSERQLIQGVRQQVEQHGLSLMSRERIESLSRQLGENRTPGHEQLTREVRQMNQTQQLVNDRLISAVNQLENQAVTKKTSTQALHIREVHQDVQTARTVQQASEQVERRLIQPERISRDQAGQLDRVIQQARTDAGRGQERVGLERIAQGLERLERDVQSSQERGQTNQVREGNSARAVDSNQDVRNLIQRESLTRASERVQQLANQPQVDRQTSRAVERLVTEARQLDKISVERLSQALQQAERGLNTEPERQALSEVRQQLAQQGLTNTVQGRIETIVGQISTNELSKSLRQSVQLQHAGNERLQQSLQLMEKRPQVETSHVRTLSEVTSEAFQTLRREPSLEQAIQKVNTLLNNHSELTAGQQNRLNESVSIARELQQQGRELKARQELANFIQEIDKGIQQQQVSKQDPSSYTRNEEFQTSIEVASKAIAVTTITEKMAQMTVEFKKLQRDITRNLDLVNRQIEQFRHQAQPQAKPLLETTIKNLDHAILKSEMMLVTDMKTERQLMVASSQLTEAKKLLNRGQYRQANEIVQEVKRQVEQLQFKPSETKVKHYTAANEQALRELPAKGFEAKYVEVARGPIQEGSPRSMFEMVRSLGLNRDSEIALQLASGREQQESSDRNLKSLLMQIAKGEEEGSRVQQLANQALTNVTGQQLMSRSDQQSNLQSLYFQLPLLLEDKVENLQVFVNSRNEGQKVDWENCSLYFLMETPKMGEIGIVISATERQLSVTLKNNKIDFKEKMAPLVEMAVTKLGEIGYSINGINYSKLNSVEKPTTNEQESSQLPVFGEKGFDYKI</sequence>
<feature type="region of interest" description="Disordered" evidence="1">
    <location>
        <begin position="82"/>
        <end position="101"/>
    </location>
</feature>
<organism evidence="2 3">
    <name type="scientific">Halalkalibacter wakoensis JCM 9140</name>
    <dbReference type="NCBI Taxonomy" id="1236970"/>
    <lineage>
        <taxon>Bacteria</taxon>
        <taxon>Bacillati</taxon>
        <taxon>Bacillota</taxon>
        <taxon>Bacilli</taxon>
        <taxon>Bacillales</taxon>
        <taxon>Bacillaceae</taxon>
        <taxon>Halalkalibacter</taxon>
    </lineage>
</organism>
<gene>
    <name evidence="2" type="ORF">JCM9140_764</name>
</gene>
<proteinExistence type="predicted"/>